<dbReference type="Proteomes" id="UP001500503">
    <property type="component" value="Unassembled WGS sequence"/>
</dbReference>
<proteinExistence type="predicted"/>
<sequence length="103" mass="11869">MASVGSVANFYDNAVARALNGTFKAELIHRQTWRTRDQVEYSIVEWIGWYNHRRLHSTIGDVPPAEYEANHYRSINTPRQPMPGNPDLTKPSTAHQPKERQSH</sequence>
<evidence type="ECO:0000313" key="4">
    <source>
        <dbReference type="Proteomes" id="UP001500503"/>
    </source>
</evidence>
<comment type="caution">
    <text evidence="3">The sequence shown here is derived from an EMBL/GenBank/DDBJ whole genome shotgun (WGS) entry which is preliminary data.</text>
</comment>
<dbReference type="RefSeq" id="WP_345457790.1">
    <property type="nucleotide sequence ID" value="NZ_BAABHF010000009.1"/>
</dbReference>
<dbReference type="InterPro" id="IPR001584">
    <property type="entry name" value="Integrase_cat-core"/>
</dbReference>
<gene>
    <name evidence="3" type="ORF">GCM10023191_008990</name>
</gene>
<accession>A0ABP8PCP6</accession>
<name>A0ABP8PCP6_9ACTN</name>
<dbReference type="Pfam" id="PF13683">
    <property type="entry name" value="rve_3"/>
    <property type="match status" value="1"/>
</dbReference>
<evidence type="ECO:0000256" key="1">
    <source>
        <dbReference type="SAM" id="MobiDB-lite"/>
    </source>
</evidence>
<feature type="domain" description="Integrase catalytic" evidence="2">
    <location>
        <begin position="11"/>
        <end position="64"/>
    </location>
</feature>
<feature type="region of interest" description="Disordered" evidence="1">
    <location>
        <begin position="70"/>
        <end position="103"/>
    </location>
</feature>
<evidence type="ECO:0000313" key="3">
    <source>
        <dbReference type="EMBL" id="GAA4485027.1"/>
    </source>
</evidence>
<dbReference type="PANTHER" id="PTHR46889:SF4">
    <property type="entry name" value="TRANSPOSASE INSO FOR INSERTION SEQUENCE ELEMENT IS911B-RELATED"/>
    <property type="match status" value="1"/>
</dbReference>
<reference evidence="4" key="1">
    <citation type="journal article" date="2019" name="Int. J. Syst. Evol. Microbiol.">
        <title>The Global Catalogue of Microorganisms (GCM) 10K type strain sequencing project: providing services to taxonomists for standard genome sequencing and annotation.</title>
        <authorList>
            <consortium name="The Broad Institute Genomics Platform"/>
            <consortium name="The Broad Institute Genome Sequencing Center for Infectious Disease"/>
            <person name="Wu L."/>
            <person name="Ma J."/>
        </authorList>
    </citation>
    <scope>NUCLEOTIDE SEQUENCE [LARGE SCALE GENOMIC DNA]</scope>
    <source>
        <strain evidence="4">JCM 17933</strain>
    </source>
</reference>
<protein>
    <recommendedName>
        <fullName evidence="2">Integrase catalytic domain-containing protein</fullName>
    </recommendedName>
</protein>
<dbReference type="PANTHER" id="PTHR46889">
    <property type="entry name" value="TRANSPOSASE INSF FOR INSERTION SEQUENCE IS3B-RELATED"/>
    <property type="match status" value="1"/>
</dbReference>
<dbReference type="InterPro" id="IPR012337">
    <property type="entry name" value="RNaseH-like_sf"/>
</dbReference>
<evidence type="ECO:0000259" key="2">
    <source>
        <dbReference type="Pfam" id="PF13683"/>
    </source>
</evidence>
<dbReference type="EMBL" id="BAABHF010000009">
    <property type="protein sequence ID" value="GAA4485027.1"/>
    <property type="molecule type" value="Genomic_DNA"/>
</dbReference>
<dbReference type="SUPFAM" id="SSF53098">
    <property type="entry name" value="Ribonuclease H-like"/>
    <property type="match status" value="1"/>
</dbReference>
<dbReference type="InterPro" id="IPR050900">
    <property type="entry name" value="Transposase_IS3/IS150/IS904"/>
</dbReference>
<keyword evidence="4" id="KW-1185">Reference proteome</keyword>
<organism evidence="3 4">
    <name type="scientific">Actinoallomurus oryzae</name>
    <dbReference type="NCBI Taxonomy" id="502180"/>
    <lineage>
        <taxon>Bacteria</taxon>
        <taxon>Bacillati</taxon>
        <taxon>Actinomycetota</taxon>
        <taxon>Actinomycetes</taxon>
        <taxon>Streptosporangiales</taxon>
        <taxon>Thermomonosporaceae</taxon>
        <taxon>Actinoallomurus</taxon>
    </lineage>
</organism>